<dbReference type="Proteomes" id="UP000000724">
    <property type="component" value="Contig Pc00c16"/>
</dbReference>
<evidence type="ECO:0000313" key="2">
    <source>
        <dbReference type="EMBL" id="CAP93265.1"/>
    </source>
</evidence>
<reference evidence="2 3" key="1">
    <citation type="journal article" date="2008" name="Nat. Biotechnol.">
        <title>Genome sequencing and analysis of the filamentous fungus Penicillium chrysogenum.</title>
        <authorList>
            <person name="van den Berg M.A."/>
            <person name="Albang R."/>
            <person name="Albermann K."/>
            <person name="Badger J.H."/>
            <person name="Daran J.-M."/>
            <person name="Driessen A.J.M."/>
            <person name="Garcia-Estrada C."/>
            <person name="Fedorova N.D."/>
            <person name="Harris D.M."/>
            <person name="Heijne W.H.M."/>
            <person name="Joardar V.S."/>
            <person name="Kiel J.A.K.W."/>
            <person name="Kovalchuk A."/>
            <person name="Martin J.F."/>
            <person name="Nierman W.C."/>
            <person name="Nijland J.G."/>
            <person name="Pronk J.T."/>
            <person name="Roubos J.A."/>
            <person name="van der Klei I.J."/>
            <person name="van Peij N.N.M.E."/>
            <person name="Veenhuis M."/>
            <person name="von Doehren H."/>
            <person name="Wagner C."/>
            <person name="Wortman J.R."/>
            <person name="Bovenberg R.A.L."/>
        </authorList>
    </citation>
    <scope>NUCLEOTIDE SEQUENCE [LARGE SCALE GENOMIC DNA]</scope>
    <source>
        <strain evidence="3">ATCC 28089 / DSM 1075 / NRRL 1951 / Wisconsin 54-1255</strain>
    </source>
</reference>
<dbReference type="OrthoDB" id="4295457at2759"/>
<dbReference type="VEuPathDB" id="FungiDB:PCH_Pc16g05950"/>
<gene>
    <name evidence="2" type="ORF">Pc16g05950</name>
    <name evidence="2" type="ORF">PCH_Pc16g05950</name>
</gene>
<dbReference type="AlphaFoldDB" id="B6H8M9"/>
<name>B6H8M9_PENRW</name>
<dbReference type="HOGENOM" id="CLU_1533082_0_0_1"/>
<sequence length="175" mass="20122">MGEIGHGSPVRTSRPTKAPLYGVGAPDDRDWDAVEDATGDQGVGLPPVGSFVLYNLFPPLKHKQHFDIWFQIVTLILESYGLHRLIDKSIERPMRNSPNAEKWMELSLLCTPGCSSRDHRDWSTHEVGRRFHERMQIAYARRGPWSPTKLARQFYENATDTFTKPLPMEPFEEMR</sequence>
<dbReference type="EMBL" id="AM920431">
    <property type="protein sequence ID" value="CAP93265.1"/>
    <property type="molecule type" value="Genomic_DNA"/>
</dbReference>
<feature type="region of interest" description="Disordered" evidence="1">
    <location>
        <begin position="1"/>
        <end position="25"/>
    </location>
</feature>
<evidence type="ECO:0000313" key="3">
    <source>
        <dbReference type="Proteomes" id="UP000000724"/>
    </source>
</evidence>
<protein>
    <submittedName>
        <fullName evidence="2">Uncharacterized protein</fullName>
    </submittedName>
</protein>
<keyword evidence="3" id="KW-1185">Reference proteome</keyword>
<evidence type="ECO:0000256" key="1">
    <source>
        <dbReference type="SAM" id="MobiDB-lite"/>
    </source>
</evidence>
<organism evidence="2 3">
    <name type="scientific">Penicillium rubens (strain ATCC 28089 / DSM 1075 / NRRL 1951 / Wisconsin 54-1255)</name>
    <name type="common">Penicillium chrysogenum</name>
    <dbReference type="NCBI Taxonomy" id="500485"/>
    <lineage>
        <taxon>Eukaryota</taxon>
        <taxon>Fungi</taxon>
        <taxon>Dikarya</taxon>
        <taxon>Ascomycota</taxon>
        <taxon>Pezizomycotina</taxon>
        <taxon>Eurotiomycetes</taxon>
        <taxon>Eurotiomycetidae</taxon>
        <taxon>Eurotiales</taxon>
        <taxon>Aspergillaceae</taxon>
        <taxon>Penicillium</taxon>
        <taxon>Penicillium chrysogenum species complex</taxon>
    </lineage>
</organism>
<proteinExistence type="predicted"/>
<accession>B6H8M9</accession>